<keyword evidence="2" id="KW-0808">Transferase</keyword>
<keyword evidence="2" id="KW-0418">Kinase</keyword>
<dbReference type="InterPro" id="IPR014710">
    <property type="entry name" value="RmlC-like_jellyroll"/>
</dbReference>
<gene>
    <name evidence="2" type="ORF">SAMN05421788_10896</name>
</gene>
<dbReference type="RefSeq" id="WP_076381130.1">
    <property type="nucleotide sequence ID" value="NZ_AP017422.1"/>
</dbReference>
<dbReference type="InterPro" id="IPR018490">
    <property type="entry name" value="cNMP-bd_dom_sf"/>
</dbReference>
<name>A0A173MEA2_9BACT</name>
<dbReference type="EMBL" id="FTOR01000008">
    <property type="protein sequence ID" value="SIT28694.1"/>
    <property type="molecule type" value="Genomic_DNA"/>
</dbReference>
<keyword evidence="3" id="KW-1185">Reference proteome</keyword>
<dbReference type="CDD" id="cd00038">
    <property type="entry name" value="CAP_ED"/>
    <property type="match status" value="1"/>
</dbReference>
<dbReference type="Proteomes" id="UP000186917">
    <property type="component" value="Unassembled WGS sequence"/>
</dbReference>
<sequence>MHETLIRHIRNYVTLTNEEVNTLLPFLRTDCIPKKHLLLKAGHVCQSNYFVSKGCLRMYFLQEETEAEQITQFALENWWLTDNMSLLLQTPSQFYIQAIEASEIIAIDKKMEDELFSQLPQLERYFRLMLQRAHGASQLRIKYIFGSTGKERYHHFAKLFPDFMQRIPQYMLASYLGFSPEFLSKIRAQKE</sequence>
<feature type="domain" description="Cyclic nucleotide-binding" evidence="1">
    <location>
        <begin position="11"/>
        <end position="124"/>
    </location>
</feature>
<proteinExistence type="predicted"/>
<dbReference type="PROSITE" id="PS50042">
    <property type="entry name" value="CNMP_BINDING_3"/>
    <property type="match status" value="1"/>
</dbReference>
<dbReference type="KEGG" id="fln:FLA_1773"/>
<evidence type="ECO:0000313" key="3">
    <source>
        <dbReference type="Proteomes" id="UP000186917"/>
    </source>
</evidence>
<accession>A0A173MEA2</accession>
<evidence type="ECO:0000259" key="1">
    <source>
        <dbReference type="PROSITE" id="PS50042"/>
    </source>
</evidence>
<dbReference type="OrthoDB" id="9152304at2"/>
<organism evidence="2 3">
    <name type="scientific">Filimonas lacunae</name>
    <dbReference type="NCBI Taxonomy" id="477680"/>
    <lineage>
        <taxon>Bacteria</taxon>
        <taxon>Pseudomonadati</taxon>
        <taxon>Bacteroidota</taxon>
        <taxon>Chitinophagia</taxon>
        <taxon>Chitinophagales</taxon>
        <taxon>Chitinophagaceae</taxon>
        <taxon>Filimonas</taxon>
    </lineage>
</organism>
<dbReference type="Pfam" id="PF00027">
    <property type="entry name" value="cNMP_binding"/>
    <property type="match status" value="1"/>
</dbReference>
<dbReference type="InterPro" id="IPR000595">
    <property type="entry name" value="cNMP-bd_dom"/>
</dbReference>
<protein>
    <submittedName>
        <fullName evidence="2">cAMP-binding domain of CRP or a regulatory subunit of cAMP-dependent protein kinases</fullName>
    </submittedName>
</protein>
<evidence type="ECO:0000313" key="2">
    <source>
        <dbReference type="EMBL" id="SIT28694.1"/>
    </source>
</evidence>
<reference evidence="3" key="1">
    <citation type="submission" date="2017-01" db="EMBL/GenBank/DDBJ databases">
        <authorList>
            <person name="Varghese N."/>
            <person name="Submissions S."/>
        </authorList>
    </citation>
    <scope>NUCLEOTIDE SEQUENCE [LARGE SCALE GENOMIC DNA]</scope>
    <source>
        <strain evidence="3">DSM 21054</strain>
    </source>
</reference>
<dbReference type="Gene3D" id="2.60.120.10">
    <property type="entry name" value="Jelly Rolls"/>
    <property type="match status" value="1"/>
</dbReference>
<dbReference type="STRING" id="477680.SAMN05421788_10896"/>
<dbReference type="AlphaFoldDB" id="A0A173MEA2"/>
<dbReference type="SUPFAM" id="SSF51206">
    <property type="entry name" value="cAMP-binding domain-like"/>
    <property type="match status" value="1"/>
</dbReference>
<dbReference type="GO" id="GO:0016301">
    <property type="term" value="F:kinase activity"/>
    <property type="evidence" value="ECO:0007669"/>
    <property type="project" value="UniProtKB-KW"/>
</dbReference>